<dbReference type="InterPro" id="IPR014721">
    <property type="entry name" value="Ribsml_uS5_D2-typ_fold_subgr"/>
</dbReference>
<keyword evidence="6 8" id="KW-0342">GTP-binding</keyword>
<evidence type="ECO:0000256" key="6">
    <source>
        <dbReference type="ARBA" id="ARBA00023134"/>
    </source>
</evidence>
<dbReference type="InterPro" id="IPR000795">
    <property type="entry name" value="T_Tr_GTP-bd_dom"/>
</dbReference>
<dbReference type="FunFam" id="3.30.70.240:FF:000001">
    <property type="entry name" value="Elongation factor G"/>
    <property type="match status" value="1"/>
</dbReference>
<dbReference type="HAMAP" id="MF_00054_B">
    <property type="entry name" value="EF_G_EF_2_B"/>
    <property type="match status" value="1"/>
</dbReference>
<feature type="domain" description="Tr-type G" evidence="9">
    <location>
        <begin position="8"/>
        <end position="289"/>
    </location>
</feature>
<keyword evidence="8" id="KW-0963">Cytoplasm</keyword>
<dbReference type="PROSITE" id="PS00301">
    <property type="entry name" value="G_TR_1"/>
    <property type="match status" value="1"/>
</dbReference>
<accession>A0AAW8D0N0</accession>
<sequence>MSRKTPIERYRNIGISAHIDAGKTTTTERILFYTGVNHKIGEVHDGAATMDWMEQEQERGITITSAATTCFWKGMAGKFEEHRINIIDTPGHVDFTIEVERSMRVLDGAVMVYDAVGGVQPQSETVWRQANKYKVPRLAFVNKMDRTGADFLRVRQMMVDRLKANPVVIQIPIGAEEHFQGIVDLVKMKAIIWDEDKGVTFTYGEIPANLAAVCAEYREKLVEAAAEASEELMNKYLEGGELSEEEIKAAIRQRTIAGEIQPMLCGSAFKNKGVQAMLDAVVEYMPAPTDIPPVNGTDEDEAPVTRKADDSEKFSALAFKLMTDPFVGQLTFVRVYSGVLTKGDSVYNPVRGKKERIGRIVQMHANNREEVNEIRAGDIAACVGLKEVTTGETLCDPAAVVTLERMVFPESVISQAVEPKTKADQEKMGIALQRLAQEDPSFRVKTDEESGQTIIAGMGELHLEIIVDRMKREFGVEANVGKPQVAYRETIRKTVEDAEGKFVRQSGGKGQYGHVILKLEPQEAGKGFEFVDAIKGGVVPREYIPAVEKGVVEALTQGVLAGYPVVDVKVTLHFGSYHDVDSNEMAFKMAAIFGFKEGARKASPVILEPMMAVEVETPEDYAGNVMGDLSSRRGMVQGMDDMIGGGKSIKAEVPLSEMFGYSTTLRSMSQGRATYTMEFKHYAEAPRNVAEAIVAARAK</sequence>
<evidence type="ECO:0000256" key="3">
    <source>
        <dbReference type="ARBA" id="ARBA00022741"/>
    </source>
</evidence>
<organism evidence="10 11">
    <name type="scientific">Variovorax boronicumulans</name>
    <dbReference type="NCBI Taxonomy" id="436515"/>
    <lineage>
        <taxon>Bacteria</taxon>
        <taxon>Pseudomonadati</taxon>
        <taxon>Pseudomonadota</taxon>
        <taxon>Betaproteobacteria</taxon>
        <taxon>Burkholderiales</taxon>
        <taxon>Comamonadaceae</taxon>
        <taxon>Variovorax</taxon>
    </lineage>
</organism>
<dbReference type="Pfam" id="PF14492">
    <property type="entry name" value="EFG_III"/>
    <property type="match status" value="1"/>
</dbReference>
<dbReference type="InterPro" id="IPR031157">
    <property type="entry name" value="G_TR_CS"/>
</dbReference>
<proteinExistence type="inferred from homology"/>
<keyword evidence="4 8" id="KW-0251">Elongation factor</keyword>
<evidence type="ECO:0000256" key="1">
    <source>
        <dbReference type="ARBA" id="ARBA00005870"/>
    </source>
</evidence>
<name>A0AAW8D0N0_9BURK</name>
<dbReference type="PRINTS" id="PR00315">
    <property type="entry name" value="ELONGATNFCT"/>
</dbReference>
<dbReference type="PROSITE" id="PS51722">
    <property type="entry name" value="G_TR_2"/>
    <property type="match status" value="1"/>
</dbReference>
<dbReference type="SMART" id="SM00838">
    <property type="entry name" value="EFG_C"/>
    <property type="match status" value="1"/>
</dbReference>
<dbReference type="EMBL" id="JAUSRD010000009">
    <property type="protein sequence ID" value="MDP9894720.1"/>
    <property type="molecule type" value="Genomic_DNA"/>
</dbReference>
<evidence type="ECO:0000256" key="5">
    <source>
        <dbReference type="ARBA" id="ARBA00022917"/>
    </source>
</evidence>
<dbReference type="Gene3D" id="3.40.50.300">
    <property type="entry name" value="P-loop containing nucleotide triphosphate hydrolases"/>
    <property type="match status" value="1"/>
</dbReference>
<feature type="binding site" evidence="8">
    <location>
        <begin position="142"/>
        <end position="145"/>
    </location>
    <ligand>
        <name>GTP</name>
        <dbReference type="ChEBI" id="CHEBI:37565"/>
    </ligand>
</feature>
<dbReference type="Gene3D" id="3.30.230.10">
    <property type="match status" value="1"/>
</dbReference>
<dbReference type="NCBIfam" id="TIGR00484">
    <property type="entry name" value="EF-G"/>
    <property type="match status" value="1"/>
</dbReference>
<dbReference type="SUPFAM" id="SSF54980">
    <property type="entry name" value="EF-G C-terminal domain-like"/>
    <property type="match status" value="2"/>
</dbReference>
<dbReference type="InterPro" id="IPR005225">
    <property type="entry name" value="Small_GTP-bd"/>
</dbReference>
<dbReference type="Pfam" id="PF00009">
    <property type="entry name" value="GTP_EFTU"/>
    <property type="match status" value="1"/>
</dbReference>
<dbReference type="Proteomes" id="UP001242045">
    <property type="component" value="Unassembled WGS sequence"/>
</dbReference>
<dbReference type="InterPro" id="IPR041095">
    <property type="entry name" value="EFG_II"/>
</dbReference>
<dbReference type="InterPro" id="IPR005517">
    <property type="entry name" value="Transl_elong_EFG/EF2_IV"/>
</dbReference>
<reference evidence="10" key="1">
    <citation type="submission" date="2023-07" db="EMBL/GenBank/DDBJ databases">
        <title>Sorghum-associated microbial communities from plants grown in Nebraska, USA.</title>
        <authorList>
            <person name="Schachtman D."/>
        </authorList>
    </citation>
    <scope>NUCLEOTIDE SEQUENCE</scope>
    <source>
        <strain evidence="10">DS3754</strain>
    </source>
</reference>
<comment type="similarity">
    <text evidence="1 8">Belongs to the TRAFAC class translation factor GTPase superfamily. Classic translation factor GTPase family. EF-G/EF-2 subfamily.</text>
</comment>
<dbReference type="CDD" id="cd03713">
    <property type="entry name" value="EFG_mtEFG_C"/>
    <property type="match status" value="1"/>
</dbReference>
<dbReference type="GO" id="GO:0003746">
    <property type="term" value="F:translation elongation factor activity"/>
    <property type="evidence" value="ECO:0007669"/>
    <property type="project" value="UniProtKB-UniRule"/>
</dbReference>
<dbReference type="GO" id="GO:0005525">
    <property type="term" value="F:GTP binding"/>
    <property type="evidence" value="ECO:0007669"/>
    <property type="project" value="UniProtKB-UniRule"/>
</dbReference>
<dbReference type="SMART" id="SM00889">
    <property type="entry name" value="EFG_IV"/>
    <property type="match status" value="1"/>
</dbReference>
<evidence type="ECO:0000313" key="10">
    <source>
        <dbReference type="EMBL" id="MDP9894720.1"/>
    </source>
</evidence>
<dbReference type="InterPro" id="IPR047872">
    <property type="entry name" value="EFG_IV"/>
</dbReference>
<comment type="function">
    <text evidence="7 8">Catalyzes the GTP-dependent ribosomal translocation step during translation elongation. During this step, the ribosome changes from the pre-translocational (PRE) to the post-translocational (POST) state as the newly formed A-site-bound peptidyl-tRNA and P-site-bound deacylated tRNA move to the P and E sites, respectively. Catalyzes the coordinated movement of the two tRNA molecules, the mRNA and conformational changes in the ribosome.</text>
</comment>
<dbReference type="GO" id="GO:0032790">
    <property type="term" value="P:ribosome disassembly"/>
    <property type="evidence" value="ECO:0007669"/>
    <property type="project" value="TreeGrafter"/>
</dbReference>
<dbReference type="CDD" id="cd04088">
    <property type="entry name" value="EFG_mtEFG_II"/>
    <property type="match status" value="1"/>
</dbReference>
<feature type="binding site" evidence="8">
    <location>
        <begin position="88"/>
        <end position="92"/>
    </location>
    <ligand>
        <name>GTP</name>
        <dbReference type="ChEBI" id="CHEBI:37565"/>
    </ligand>
</feature>
<dbReference type="GO" id="GO:0003924">
    <property type="term" value="F:GTPase activity"/>
    <property type="evidence" value="ECO:0007669"/>
    <property type="project" value="InterPro"/>
</dbReference>
<dbReference type="Gene3D" id="3.30.70.240">
    <property type="match status" value="1"/>
</dbReference>
<keyword evidence="5 8" id="KW-0648">Protein biosynthesis</keyword>
<dbReference type="SUPFAM" id="SSF52540">
    <property type="entry name" value="P-loop containing nucleoside triphosphate hydrolases"/>
    <property type="match status" value="1"/>
</dbReference>
<dbReference type="FunFam" id="3.40.50.300:FF:000029">
    <property type="entry name" value="Elongation factor G"/>
    <property type="match status" value="1"/>
</dbReference>
<dbReference type="Pfam" id="PF00679">
    <property type="entry name" value="EFG_C"/>
    <property type="match status" value="1"/>
</dbReference>
<dbReference type="NCBIfam" id="TIGR00231">
    <property type="entry name" value="small_GTP"/>
    <property type="match status" value="1"/>
</dbReference>
<evidence type="ECO:0000256" key="8">
    <source>
        <dbReference type="HAMAP-Rule" id="MF_00054"/>
    </source>
</evidence>
<gene>
    <name evidence="8" type="primary">fusA</name>
    <name evidence="10" type="ORF">J2W31_003844</name>
</gene>
<dbReference type="AlphaFoldDB" id="A0AAW8D0N0"/>
<dbReference type="InterPro" id="IPR020568">
    <property type="entry name" value="Ribosomal_Su5_D2-typ_SF"/>
</dbReference>
<dbReference type="SUPFAM" id="SSF54211">
    <property type="entry name" value="Ribosomal protein S5 domain 2-like"/>
    <property type="match status" value="1"/>
</dbReference>
<dbReference type="NCBIfam" id="NF009381">
    <property type="entry name" value="PRK12740.1-5"/>
    <property type="match status" value="1"/>
</dbReference>
<dbReference type="InterPro" id="IPR000640">
    <property type="entry name" value="EFG_V-like"/>
</dbReference>
<dbReference type="InterPro" id="IPR035649">
    <property type="entry name" value="EFG_V"/>
</dbReference>
<dbReference type="CDD" id="cd01434">
    <property type="entry name" value="EFG_mtEFG1_IV"/>
    <property type="match status" value="1"/>
</dbReference>
<dbReference type="Pfam" id="PF03144">
    <property type="entry name" value="GTP_EFTU_D2"/>
    <property type="match status" value="1"/>
</dbReference>
<feature type="binding site" evidence="8">
    <location>
        <begin position="17"/>
        <end position="24"/>
    </location>
    <ligand>
        <name>GTP</name>
        <dbReference type="ChEBI" id="CHEBI:37565"/>
    </ligand>
</feature>
<comment type="subcellular location">
    <subcellularLocation>
        <location evidence="8">Cytoplasm</location>
    </subcellularLocation>
</comment>
<dbReference type="FunFam" id="3.30.70.870:FF:000001">
    <property type="entry name" value="Elongation factor G"/>
    <property type="match status" value="1"/>
</dbReference>
<dbReference type="PANTHER" id="PTHR43261">
    <property type="entry name" value="TRANSLATION ELONGATION FACTOR G-RELATED"/>
    <property type="match status" value="1"/>
</dbReference>
<dbReference type="InterPro" id="IPR035647">
    <property type="entry name" value="EFG_III/V"/>
</dbReference>
<dbReference type="Pfam" id="PF03764">
    <property type="entry name" value="EFG_IV"/>
    <property type="match status" value="1"/>
</dbReference>
<dbReference type="PANTHER" id="PTHR43261:SF1">
    <property type="entry name" value="RIBOSOME-RELEASING FACTOR 2, MITOCHONDRIAL"/>
    <property type="match status" value="1"/>
</dbReference>
<dbReference type="InterPro" id="IPR009022">
    <property type="entry name" value="EFG_III"/>
</dbReference>
<keyword evidence="3 8" id="KW-0547">Nucleotide-binding</keyword>
<protein>
    <recommendedName>
        <fullName evidence="2 8">Elongation factor G</fullName>
        <shortName evidence="8">EF-G</shortName>
    </recommendedName>
</protein>
<dbReference type="CDD" id="cd01886">
    <property type="entry name" value="EF-G"/>
    <property type="match status" value="1"/>
</dbReference>
<dbReference type="GO" id="GO:0097216">
    <property type="term" value="F:guanosine tetraphosphate binding"/>
    <property type="evidence" value="ECO:0007669"/>
    <property type="project" value="UniProtKB-ARBA"/>
</dbReference>
<dbReference type="SUPFAM" id="SSF50447">
    <property type="entry name" value="Translation proteins"/>
    <property type="match status" value="1"/>
</dbReference>
<dbReference type="FunFam" id="3.30.230.10:FF:000003">
    <property type="entry name" value="Elongation factor G"/>
    <property type="match status" value="1"/>
</dbReference>
<dbReference type="Gene3D" id="3.30.70.870">
    <property type="entry name" value="Elongation Factor G (Translational Gtpase), domain 3"/>
    <property type="match status" value="1"/>
</dbReference>
<evidence type="ECO:0000259" key="9">
    <source>
        <dbReference type="PROSITE" id="PS51722"/>
    </source>
</evidence>
<dbReference type="GO" id="GO:0005737">
    <property type="term" value="C:cytoplasm"/>
    <property type="evidence" value="ECO:0007669"/>
    <property type="project" value="UniProtKB-SubCell"/>
</dbReference>
<dbReference type="FunFam" id="2.40.30.10:FF:000006">
    <property type="entry name" value="Elongation factor G"/>
    <property type="match status" value="1"/>
</dbReference>
<dbReference type="InterPro" id="IPR027417">
    <property type="entry name" value="P-loop_NTPase"/>
</dbReference>
<dbReference type="Gene3D" id="2.40.30.10">
    <property type="entry name" value="Translation factors"/>
    <property type="match status" value="1"/>
</dbReference>
<evidence type="ECO:0000256" key="7">
    <source>
        <dbReference type="ARBA" id="ARBA00024731"/>
    </source>
</evidence>
<evidence type="ECO:0000256" key="4">
    <source>
        <dbReference type="ARBA" id="ARBA00022768"/>
    </source>
</evidence>
<evidence type="ECO:0000256" key="2">
    <source>
        <dbReference type="ARBA" id="ARBA00017872"/>
    </source>
</evidence>
<dbReference type="CDD" id="cd16262">
    <property type="entry name" value="EFG_III"/>
    <property type="match status" value="1"/>
</dbReference>
<comment type="caution">
    <text evidence="10">The sequence shown here is derived from an EMBL/GenBank/DDBJ whole genome shotgun (WGS) entry which is preliminary data.</text>
</comment>
<evidence type="ECO:0000313" key="11">
    <source>
        <dbReference type="Proteomes" id="UP001242045"/>
    </source>
</evidence>
<dbReference type="InterPro" id="IPR004161">
    <property type="entry name" value="EFTu-like_2"/>
</dbReference>
<dbReference type="InterPro" id="IPR004540">
    <property type="entry name" value="Transl_elong_EFG/EF2"/>
</dbReference>
<dbReference type="RefSeq" id="WP_306881965.1">
    <property type="nucleotide sequence ID" value="NZ_JAUSRD010000009.1"/>
</dbReference>
<dbReference type="InterPro" id="IPR009000">
    <property type="entry name" value="Transl_B-barrel_sf"/>
</dbReference>